<dbReference type="Proteomes" id="UP000039046">
    <property type="component" value="Unassembled WGS sequence"/>
</dbReference>
<evidence type="ECO:0000313" key="3">
    <source>
        <dbReference type="Proteomes" id="UP000039046"/>
    </source>
</evidence>
<organism evidence="2 3">
    <name type="scientific">[Torrubiella] hemipterigena</name>
    <dbReference type="NCBI Taxonomy" id="1531966"/>
    <lineage>
        <taxon>Eukaryota</taxon>
        <taxon>Fungi</taxon>
        <taxon>Dikarya</taxon>
        <taxon>Ascomycota</taxon>
        <taxon>Pezizomycotina</taxon>
        <taxon>Sordariomycetes</taxon>
        <taxon>Hypocreomycetidae</taxon>
        <taxon>Hypocreales</taxon>
        <taxon>Clavicipitaceae</taxon>
        <taxon>Clavicipitaceae incertae sedis</taxon>
        <taxon>'Torrubiella' clade</taxon>
    </lineage>
</organism>
<reference evidence="2 3" key="1">
    <citation type="journal article" date="2015" name="Genome Announc.">
        <title>Draft Genome Sequence and Gene Annotation of the Entomopathogenic Fungus Verticillium hemipterigenum.</title>
        <authorList>
            <person name="Horn F."/>
            <person name="Habel A."/>
            <person name="Scharf D.H."/>
            <person name="Dworschak J."/>
            <person name="Brakhage A.A."/>
            <person name="Guthke R."/>
            <person name="Hertweck C."/>
            <person name="Linde J."/>
        </authorList>
    </citation>
    <scope>NUCLEOTIDE SEQUENCE [LARGE SCALE GENOMIC DNA]</scope>
</reference>
<keyword evidence="3" id="KW-1185">Reference proteome</keyword>
<protein>
    <submittedName>
        <fullName evidence="2">Uncharacterized protein</fullName>
    </submittedName>
</protein>
<evidence type="ECO:0000256" key="1">
    <source>
        <dbReference type="SAM" id="MobiDB-lite"/>
    </source>
</evidence>
<accession>A0A0A1STC3</accession>
<dbReference type="HOGENOM" id="CLU_1887209_0_0_1"/>
<feature type="region of interest" description="Disordered" evidence="1">
    <location>
        <begin position="90"/>
        <end position="135"/>
    </location>
</feature>
<gene>
    <name evidence="2" type="ORF">VHEMI03698</name>
</gene>
<name>A0A0A1STC3_9HYPO</name>
<evidence type="ECO:0000313" key="2">
    <source>
        <dbReference type="EMBL" id="CEJ85197.1"/>
    </source>
</evidence>
<dbReference type="EMBL" id="CDHN01000002">
    <property type="protein sequence ID" value="CEJ85197.1"/>
    <property type="molecule type" value="Genomic_DNA"/>
</dbReference>
<feature type="region of interest" description="Disordered" evidence="1">
    <location>
        <begin position="31"/>
        <end position="53"/>
    </location>
</feature>
<sequence>MCYGNILLHPSRRSVCLSARAHQDMVNLSITDEPSASSPQASHNASDTAQQSSTIPSSLYELLALAHEANTRYKNRKANSAAHMVLRASQQKPVCLKPVDPTKVSKSNNCQKSKVSAGPPISPQQKYATPPDEGS</sequence>
<feature type="compositionally biased region" description="Polar residues" evidence="1">
    <location>
        <begin position="104"/>
        <end position="114"/>
    </location>
</feature>
<dbReference type="AlphaFoldDB" id="A0A0A1STC3"/>
<proteinExistence type="predicted"/>